<evidence type="ECO:0000313" key="1">
    <source>
        <dbReference type="EMBL" id="SVD21976.1"/>
    </source>
</evidence>
<accession>A0A382TIT3</accession>
<feature type="non-terminal residue" evidence="1">
    <location>
        <position position="33"/>
    </location>
</feature>
<sequence length="33" mass="3747">MKIKAAVLYEQGKKTPFSESMPLKVEEIDLEPP</sequence>
<organism evidence="1">
    <name type="scientific">marine metagenome</name>
    <dbReference type="NCBI Taxonomy" id="408172"/>
    <lineage>
        <taxon>unclassified sequences</taxon>
        <taxon>metagenomes</taxon>
        <taxon>ecological metagenomes</taxon>
    </lineage>
</organism>
<proteinExistence type="predicted"/>
<name>A0A382TIT3_9ZZZZ</name>
<gene>
    <name evidence="1" type="ORF">METZ01_LOCUS374830</name>
</gene>
<reference evidence="1" key="1">
    <citation type="submission" date="2018-05" db="EMBL/GenBank/DDBJ databases">
        <authorList>
            <person name="Lanie J.A."/>
            <person name="Ng W.-L."/>
            <person name="Kazmierczak K.M."/>
            <person name="Andrzejewski T.M."/>
            <person name="Davidsen T.M."/>
            <person name="Wayne K.J."/>
            <person name="Tettelin H."/>
            <person name="Glass J.I."/>
            <person name="Rusch D."/>
            <person name="Podicherti R."/>
            <person name="Tsui H.-C.T."/>
            <person name="Winkler M.E."/>
        </authorList>
    </citation>
    <scope>NUCLEOTIDE SEQUENCE</scope>
</reference>
<protein>
    <submittedName>
        <fullName evidence="1">Uncharacterized protein</fullName>
    </submittedName>
</protein>
<dbReference type="EMBL" id="UINC01136926">
    <property type="protein sequence ID" value="SVD21976.1"/>
    <property type="molecule type" value="Genomic_DNA"/>
</dbReference>
<dbReference type="AlphaFoldDB" id="A0A382TIT3"/>